<feature type="domain" description="FPG-type" evidence="2">
    <location>
        <begin position="1"/>
        <end position="31"/>
    </location>
</feature>
<protein>
    <recommendedName>
        <fullName evidence="2">FPG-type domain-containing protein</fullName>
    </recommendedName>
</protein>
<name>A0A7L4YVN1_9ACTN</name>
<reference evidence="3 4" key="1">
    <citation type="journal article" date="2018" name="Int. J. Syst. Evol. Microbiol.">
        <title>Epidermidibacterium keratini gen. nov., sp. nov., a member of the family Sporichthyaceae, isolated from keratin epidermis.</title>
        <authorList>
            <person name="Lee D.G."/>
            <person name="Trujillo M.E."/>
            <person name="Kang S."/>
            <person name="Nam J.J."/>
            <person name="Kim Y.J."/>
        </authorList>
    </citation>
    <scope>NUCLEOTIDE SEQUENCE [LARGE SCALE GENOMIC DNA]</scope>
    <source>
        <strain evidence="3 4">EPI-7</strain>
    </source>
</reference>
<dbReference type="InterPro" id="IPR010663">
    <property type="entry name" value="Znf_FPG/IleRS"/>
</dbReference>
<dbReference type="GO" id="GO:0008270">
    <property type="term" value="F:zinc ion binding"/>
    <property type="evidence" value="ECO:0007669"/>
    <property type="project" value="UniProtKB-KW"/>
</dbReference>
<keyword evidence="1" id="KW-0479">Metal-binding</keyword>
<evidence type="ECO:0000313" key="3">
    <source>
        <dbReference type="EMBL" id="QHC02519.1"/>
    </source>
</evidence>
<evidence type="ECO:0000256" key="1">
    <source>
        <dbReference type="PROSITE-ProRule" id="PRU00391"/>
    </source>
</evidence>
<dbReference type="Gene3D" id="1.10.8.50">
    <property type="match status" value="1"/>
</dbReference>
<dbReference type="GO" id="GO:0003906">
    <property type="term" value="F:DNA-(apurinic or apyrimidinic site) endonuclease activity"/>
    <property type="evidence" value="ECO:0007669"/>
    <property type="project" value="InterPro"/>
</dbReference>
<dbReference type="SUPFAM" id="SSF57716">
    <property type="entry name" value="Glucocorticoid receptor-like (DNA-binding domain)"/>
    <property type="match status" value="1"/>
</dbReference>
<dbReference type="PROSITE" id="PS01242">
    <property type="entry name" value="ZF_FPG_1"/>
    <property type="match status" value="1"/>
</dbReference>
<dbReference type="InterPro" id="IPR000214">
    <property type="entry name" value="Znf_DNA_glyclase/AP_lyase"/>
</dbReference>
<dbReference type="Proteomes" id="UP000463857">
    <property type="component" value="Chromosome"/>
</dbReference>
<dbReference type="KEGG" id="eke:EK0264_17060"/>
<keyword evidence="1" id="KW-0862">Zinc</keyword>
<dbReference type="GO" id="GO:0003677">
    <property type="term" value="F:DNA binding"/>
    <property type="evidence" value="ECO:0007669"/>
    <property type="project" value="InterPro"/>
</dbReference>
<evidence type="ECO:0000313" key="4">
    <source>
        <dbReference type="Proteomes" id="UP000463857"/>
    </source>
</evidence>
<organism evidence="3 4">
    <name type="scientific">Epidermidibacterium keratini</name>
    <dbReference type="NCBI Taxonomy" id="1891644"/>
    <lineage>
        <taxon>Bacteria</taxon>
        <taxon>Bacillati</taxon>
        <taxon>Actinomycetota</taxon>
        <taxon>Actinomycetes</taxon>
        <taxon>Sporichthyales</taxon>
        <taxon>Sporichthyaceae</taxon>
        <taxon>Epidermidibacterium</taxon>
    </lineage>
</organism>
<dbReference type="OrthoDB" id="9800855at2"/>
<dbReference type="EMBL" id="CP047156">
    <property type="protein sequence ID" value="QHC02519.1"/>
    <property type="molecule type" value="Genomic_DNA"/>
</dbReference>
<dbReference type="InParanoid" id="A0A7L4YVN1"/>
<accession>A0A7L4YVN1</accession>
<keyword evidence="4" id="KW-1185">Reference proteome</keyword>
<dbReference type="InterPro" id="IPR015887">
    <property type="entry name" value="DNA_glyclase_Znf_dom_DNA_BS"/>
</dbReference>
<sequence>MAAERCSRCGTPVVMEASMNRSSHFCPSCQRKR</sequence>
<keyword evidence="1" id="KW-0863">Zinc-finger</keyword>
<dbReference type="GO" id="GO:0006284">
    <property type="term" value="P:base-excision repair"/>
    <property type="evidence" value="ECO:0007669"/>
    <property type="project" value="InterPro"/>
</dbReference>
<dbReference type="Pfam" id="PF06827">
    <property type="entry name" value="zf-FPG_IleRS"/>
    <property type="match status" value="1"/>
</dbReference>
<evidence type="ECO:0000259" key="2">
    <source>
        <dbReference type="PROSITE" id="PS51066"/>
    </source>
</evidence>
<dbReference type="AlphaFoldDB" id="A0A7L4YVN1"/>
<proteinExistence type="predicted"/>
<dbReference type="GO" id="GO:0016799">
    <property type="term" value="F:hydrolase activity, hydrolyzing N-glycosyl compounds"/>
    <property type="evidence" value="ECO:0007669"/>
    <property type="project" value="InterPro"/>
</dbReference>
<gene>
    <name evidence="3" type="ORF">EK0264_17060</name>
</gene>
<dbReference type="PROSITE" id="PS51066">
    <property type="entry name" value="ZF_FPG_2"/>
    <property type="match status" value="1"/>
</dbReference>